<evidence type="ECO:0000256" key="4">
    <source>
        <dbReference type="PROSITE-ProRule" id="PRU00284"/>
    </source>
</evidence>
<dbReference type="RefSeq" id="WP_034498138.1">
    <property type="nucleotide sequence ID" value="NZ_JMPI01000057.1"/>
</dbReference>
<dbReference type="PANTHER" id="PTHR32089">
    <property type="entry name" value="METHYL-ACCEPTING CHEMOTAXIS PROTEIN MCPB"/>
    <property type="match status" value="1"/>
</dbReference>
<comment type="similarity">
    <text evidence="3">Belongs to the methyl-accepting chemotaxis (MCP) protein family.</text>
</comment>
<dbReference type="Pfam" id="PF00015">
    <property type="entry name" value="MCPsignal"/>
    <property type="match status" value="1"/>
</dbReference>
<dbReference type="OrthoDB" id="9763018at2"/>
<dbReference type="PROSITE" id="PS50885">
    <property type="entry name" value="HAMP"/>
    <property type="match status" value="1"/>
</dbReference>
<sequence>MRKFLTIQRPSDVEETKGSENFLTSWLHKLHVGVAMKLGLMLVACIAVLLIGASFLLSSYLAKQLQDNALEVLRSNTRIFHNNIITEYKRVTRDAERYSNVYINNYQNMSPVPLRSLGTEELKALLSDTRINAHFTELTSVFASTFIREGEQFVRVSTTLQGKEGKIATSTVLSHDNPALAGLIKNKPYSGVVTIYGKQFISHYEPITDKFGQVVGAVAIGFDVKLALQPVIKELLAVHIGEGGYAYVLDAGFSPGMMVAHPTLANQHVENITDAHGYKRYADIMALKNGTVYYETVSGYGAAPRKRVAVFEYIDGINWIISTTSYVDDVARSSNLVRNSLLMFSVLLMPVILILIAATSRILISRRLNKVLRISQSIAQGDLTVNVQVDHNDEIGDLLSANEKMRQSLHALVGGVVSHARRVHEAALNITEAVDGQASTSVETSSSVAEITSTMEELSASSTQIAEHSRAVVDIANVTLDDCNKGSDSMGELLTRMADIDSDNQQSMREIMMLGNKSKEISRVMIIINNVADQTKLIAFNAALEAASAGESGKRFSVVAAEIRRLADSVTESTFEIENKISEIQNSINRLVLNAEKGSNSIKAGTKACKVSADRLHDIVATAEQTSTAAMQISLSTQQQKTASNQVVMALREIVVASNYTSQSIKDILSISQDMTQLSNELNQASQSFKLTDGSDVQA</sequence>
<organism evidence="8 9">
    <name type="scientific">Buttiauxella agrestis ATCC 33320</name>
    <dbReference type="NCBI Taxonomy" id="1006004"/>
    <lineage>
        <taxon>Bacteria</taxon>
        <taxon>Pseudomonadati</taxon>
        <taxon>Pseudomonadota</taxon>
        <taxon>Gammaproteobacteria</taxon>
        <taxon>Enterobacterales</taxon>
        <taxon>Enterobacteriaceae</taxon>
        <taxon>Buttiauxella</taxon>
    </lineage>
</organism>
<comment type="subcellular location">
    <subcellularLocation>
        <location evidence="1">Membrane</location>
    </subcellularLocation>
</comment>
<dbReference type="Pfam" id="PF00672">
    <property type="entry name" value="HAMP"/>
    <property type="match status" value="1"/>
</dbReference>
<dbReference type="CDD" id="cd06225">
    <property type="entry name" value="HAMP"/>
    <property type="match status" value="1"/>
</dbReference>
<evidence type="ECO:0000313" key="9">
    <source>
        <dbReference type="Proteomes" id="UP000028653"/>
    </source>
</evidence>
<dbReference type="Proteomes" id="UP000028653">
    <property type="component" value="Unassembled WGS sequence"/>
</dbReference>
<dbReference type="SMART" id="SM00304">
    <property type="entry name" value="HAMP"/>
    <property type="match status" value="1"/>
</dbReference>
<name>A0A085G4C1_9ENTR</name>
<dbReference type="GO" id="GO:0007165">
    <property type="term" value="P:signal transduction"/>
    <property type="evidence" value="ECO:0007669"/>
    <property type="project" value="UniProtKB-KW"/>
</dbReference>
<evidence type="ECO:0000259" key="7">
    <source>
        <dbReference type="PROSITE" id="PS50885"/>
    </source>
</evidence>
<dbReference type="PROSITE" id="PS50111">
    <property type="entry name" value="CHEMOTAXIS_TRANSDUC_2"/>
    <property type="match status" value="1"/>
</dbReference>
<dbReference type="PANTHER" id="PTHR32089:SF112">
    <property type="entry name" value="LYSOZYME-LIKE PROTEIN-RELATED"/>
    <property type="match status" value="1"/>
</dbReference>
<dbReference type="EMBL" id="JMPI01000057">
    <property type="protein sequence ID" value="KFC78566.1"/>
    <property type="molecule type" value="Genomic_DNA"/>
</dbReference>
<dbReference type="Gene3D" id="1.10.287.950">
    <property type="entry name" value="Methyl-accepting chemotaxis protein"/>
    <property type="match status" value="1"/>
</dbReference>
<feature type="transmembrane region" description="Helical" evidence="5">
    <location>
        <begin position="341"/>
        <end position="364"/>
    </location>
</feature>
<dbReference type="GO" id="GO:0006935">
    <property type="term" value="P:chemotaxis"/>
    <property type="evidence" value="ECO:0007669"/>
    <property type="project" value="UniProtKB-ARBA"/>
</dbReference>
<evidence type="ECO:0000313" key="8">
    <source>
        <dbReference type="EMBL" id="KFC78566.1"/>
    </source>
</evidence>
<accession>A0A085G4C1</accession>
<dbReference type="Pfam" id="PF17201">
    <property type="entry name" value="Cache_3-Cache_2"/>
    <property type="match status" value="1"/>
</dbReference>
<feature type="domain" description="Methyl-accepting transducer" evidence="6">
    <location>
        <begin position="419"/>
        <end position="655"/>
    </location>
</feature>
<keyword evidence="2 4" id="KW-0807">Transducer</keyword>
<proteinExistence type="inferred from homology"/>
<keyword evidence="5" id="KW-0812">Transmembrane</keyword>
<keyword evidence="5" id="KW-0472">Membrane</keyword>
<evidence type="ECO:0000256" key="1">
    <source>
        <dbReference type="ARBA" id="ARBA00004370"/>
    </source>
</evidence>
<keyword evidence="9" id="KW-1185">Reference proteome</keyword>
<keyword evidence="5" id="KW-1133">Transmembrane helix</keyword>
<dbReference type="STRING" id="1006004.GBAG_3342"/>
<dbReference type="SMART" id="SM00283">
    <property type="entry name" value="MA"/>
    <property type="match status" value="1"/>
</dbReference>
<dbReference type="AlphaFoldDB" id="A0A085G4C1"/>
<dbReference type="GO" id="GO:0016020">
    <property type="term" value="C:membrane"/>
    <property type="evidence" value="ECO:0007669"/>
    <property type="project" value="UniProtKB-SubCell"/>
</dbReference>
<gene>
    <name evidence="8" type="ORF">GBAG_3342</name>
</gene>
<comment type="caution">
    <text evidence="8">The sequence shown here is derived from an EMBL/GenBank/DDBJ whole genome shotgun (WGS) entry which is preliminary data.</text>
</comment>
<dbReference type="SUPFAM" id="SSF58104">
    <property type="entry name" value="Methyl-accepting chemotaxis protein (MCP) signaling domain"/>
    <property type="match status" value="1"/>
</dbReference>
<dbReference type="InterPro" id="IPR033462">
    <property type="entry name" value="Cache_3-Cache_2"/>
</dbReference>
<dbReference type="SUPFAM" id="SSF103190">
    <property type="entry name" value="Sensory domain-like"/>
    <property type="match status" value="1"/>
</dbReference>
<evidence type="ECO:0000256" key="5">
    <source>
        <dbReference type="SAM" id="Phobius"/>
    </source>
</evidence>
<evidence type="ECO:0000259" key="6">
    <source>
        <dbReference type="PROSITE" id="PS50111"/>
    </source>
</evidence>
<protein>
    <submittedName>
        <fullName evidence="8">Methyl-accepting chemotaxis protein</fullName>
    </submittedName>
</protein>
<dbReference type="eggNOG" id="COG0840">
    <property type="taxonomic scope" value="Bacteria"/>
</dbReference>
<feature type="domain" description="HAMP" evidence="7">
    <location>
        <begin position="362"/>
        <end position="414"/>
    </location>
</feature>
<feature type="transmembrane region" description="Helical" evidence="5">
    <location>
        <begin position="38"/>
        <end position="62"/>
    </location>
</feature>
<dbReference type="InterPro" id="IPR029151">
    <property type="entry name" value="Sensor-like_sf"/>
</dbReference>
<reference evidence="8 9" key="1">
    <citation type="submission" date="2014-05" db="EMBL/GenBank/DDBJ databases">
        <title>ATOL: Assembling a taxonomically balanced genome-scale reconstruction of the evolutionary history of the Enterobacteriaceae.</title>
        <authorList>
            <person name="Plunkett G.III."/>
            <person name="Neeno-Eckwall E.C."/>
            <person name="Glasner J.D."/>
            <person name="Perna N.T."/>
        </authorList>
    </citation>
    <scope>NUCLEOTIDE SEQUENCE [LARGE SCALE GENOMIC DNA]</scope>
    <source>
        <strain evidence="8 9">ATCC 33320</strain>
    </source>
</reference>
<dbReference type="Gene3D" id="3.30.450.20">
    <property type="entry name" value="PAS domain"/>
    <property type="match status" value="1"/>
</dbReference>
<evidence type="ECO:0000256" key="2">
    <source>
        <dbReference type="ARBA" id="ARBA00023224"/>
    </source>
</evidence>
<evidence type="ECO:0000256" key="3">
    <source>
        <dbReference type="ARBA" id="ARBA00029447"/>
    </source>
</evidence>
<dbReference type="InterPro" id="IPR003660">
    <property type="entry name" value="HAMP_dom"/>
</dbReference>
<dbReference type="InterPro" id="IPR004089">
    <property type="entry name" value="MCPsignal_dom"/>
</dbReference>